<dbReference type="eggNOG" id="ENOG5032AJF">
    <property type="taxonomic scope" value="Bacteria"/>
</dbReference>
<dbReference type="AlphaFoldDB" id="A8M173"/>
<dbReference type="HOGENOM" id="CLU_1852942_0_0_11"/>
<protein>
    <submittedName>
        <fullName evidence="1">Uncharacterized protein</fullName>
    </submittedName>
</protein>
<dbReference type="EMBL" id="CP000850">
    <property type="protein sequence ID" value="ABV96543.1"/>
    <property type="molecule type" value="Genomic_DNA"/>
</dbReference>
<organism evidence="1">
    <name type="scientific">Salinispora arenicola (strain CNS-205)</name>
    <dbReference type="NCBI Taxonomy" id="391037"/>
    <lineage>
        <taxon>Bacteria</taxon>
        <taxon>Bacillati</taxon>
        <taxon>Actinomycetota</taxon>
        <taxon>Actinomycetes</taxon>
        <taxon>Micromonosporales</taxon>
        <taxon>Micromonosporaceae</taxon>
        <taxon>Salinispora</taxon>
    </lineage>
</organism>
<dbReference type="OrthoDB" id="3078509at2"/>
<name>A8M173_SALAI</name>
<accession>A8M173</accession>
<proteinExistence type="predicted"/>
<gene>
    <name evidence="1" type="ordered locus">Sare_0616</name>
</gene>
<reference evidence="1" key="1">
    <citation type="submission" date="2007-10" db="EMBL/GenBank/DDBJ databases">
        <title>Complete sequence of Salinispora arenicola CNS-205.</title>
        <authorList>
            <consortium name="US DOE Joint Genome Institute"/>
            <person name="Copeland A."/>
            <person name="Lucas S."/>
            <person name="Lapidus A."/>
            <person name="Barry K."/>
            <person name="Glavina del Rio T."/>
            <person name="Dalin E."/>
            <person name="Tice H."/>
            <person name="Pitluck S."/>
            <person name="Foster B."/>
            <person name="Schmutz J."/>
            <person name="Larimer F."/>
            <person name="Land M."/>
            <person name="Hauser L."/>
            <person name="Kyrpides N."/>
            <person name="Ivanova N."/>
            <person name="Jensen P.R."/>
            <person name="Moore B.S."/>
            <person name="Penn K."/>
            <person name="Jenkins C."/>
            <person name="Udwary D."/>
            <person name="Xiang L."/>
            <person name="Gontang E."/>
            <person name="Richardson P."/>
        </authorList>
    </citation>
    <scope>NUCLEOTIDE SEQUENCE [LARGE SCALE GENOMIC DNA]</scope>
    <source>
        <strain evidence="1">CNS-205</strain>
    </source>
</reference>
<dbReference type="PATRIC" id="fig|391037.6.peg.629"/>
<evidence type="ECO:0000313" key="1">
    <source>
        <dbReference type="EMBL" id="ABV96543.1"/>
    </source>
</evidence>
<sequence>MSEHAFVFPAVPRLEVVRLLDELAVAGHGSWSTNTRLIVWLTDEASGLYQGWEPEDIANLEQTVGRRPEWAVQINYRLSHRADLAALAVALLRDGGVAVDDFCSRVWKAAEIETDTVFSGGRFGEDHVR</sequence>
<dbReference type="KEGG" id="saq:Sare_0616"/>